<dbReference type="InterPro" id="IPR003607">
    <property type="entry name" value="HD/PDEase_dom"/>
</dbReference>
<name>A0ABS5JTD4_9BACT</name>
<organism evidence="2 3">
    <name type="scientific">Carboxylicivirga linearis</name>
    <dbReference type="NCBI Taxonomy" id="1628157"/>
    <lineage>
        <taxon>Bacteria</taxon>
        <taxon>Pseudomonadati</taxon>
        <taxon>Bacteroidota</taxon>
        <taxon>Bacteroidia</taxon>
        <taxon>Marinilabiliales</taxon>
        <taxon>Marinilabiliaceae</taxon>
        <taxon>Carboxylicivirga</taxon>
    </lineage>
</organism>
<proteinExistence type="predicted"/>
<dbReference type="Pfam" id="PF01966">
    <property type="entry name" value="HD"/>
    <property type="match status" value="1"/>
</dbReference>
<reference evidence="2 3" key="1">
    <citation type="journal article" date="2015" name="Int. J. Syst. Evol. Microbiol.">
        <title>Carboxylicivirga linearis sp. nov., isolated from a sea cucumber culture pond.</title>
        <authorList>
            <person name="Wang F.Q."/>
            <person name="Zhou Y.X."/>
            <person name="Lin X.Z."/>
            <person name="Chen G.J."/>
            <person name="Du Z.J."/>
        </authorList>
    </citation>
    <scope>NUCLEOTIDE SEQUENCE [LARGE SCALE GENOMIC DNA]</scope>
    <source>
        <strain evidence="2 3">FB218</strain>
    </source>
</reference>
<dbReference type="EMBL" id="JAGUCO010000004">
    <property type="protein sequence ID" value="MBS2098174.1"/>
    <property type="molecule type" value="Genomic_DNA"/>
</dbReference>
<dbReference type="RefSeq" id="WP_212215420.1">
    <property type="nucleotide sequence ID" value="NZ_JAGUCO010000004.1"/>
</dbReference>
<evidence type="ECO:0000313" key="3">
    <source>
        <dbReference type="Proteomes" id="UP000708576"/>
    </source>
</evidence>
<dbReference type="Proteomes" id="UP000708576">
    <property type="component" value="Unassembled WGS sequence"/>
</dbReference>
<dbReference type="PANTHER" id="PTHR33594">
    <property type="entry name" value="SUPERFAMILY HYDROLASE, PUTATIVE (AFU_ORTHOLOGUE AFUA_1G03035)-RELATED"/>
    <property type="match status" value="1"/>
</dbReference>
<dbReference type="Gene3D" id="1.20.58.1910">
    <property type="match status" value="1"/>
</dbReference>
<accession>A0ABS5JTD4</accession>
<feature type="domain" description="HD/PDEase" evidence="1">
    <location>
        <begin position="21"/>
        <end position="135"/>
    </location>
</feature>
<dbReference type="SMART" id="SM00471">
    <property type="entry name" value="HDc"/>
    <property type="match status" value="1"/>
</dbReference>
<evidence type="ECO:0000259" key="1">
    <source>
        <dbReference type="SMART" id="SM00471"/>
    </source>
</evidence>
<dbReference type="SUPFAM" id="SSF109604">
    <property type="entry name" value="HD-domain/PDEase-like"/>
    <property type="match status" value="1"/>
</dbReference>
<dbReference type="PANTHER" id="PTHR33594:SF1">
    <property type="entry name" value="HD_PDEASE DOMAIN-CONTAINING PROTEIN"/>
    <property type="match status" value="1"/>
</dbReference>
<keyword evidence="3" id="KW-1185">Reference proteome</keyword>
<sequence>MKEHLRDVIEEWAKEKLKAVDAGHDWWHIKRVLVNAKKIHEIEGGDWSVIELAVLLHDVPDPKFFDEEKMMIEIEQVLLDVQLPDSVIQHVLDIIRHLSFSKNWSDMQFDSPEFRIVQDADRLDAIGAIGIARAFSYGGYKGRDFYNPEVKPQNYSNAEEYRNSKSTTINHFYEKLLLLHSQMKTKTGKELAQQRHLYMLEFLKQFYNEIGESF</sequence>
<dbReference type="InterPro" id="IPR006674">
    <property type="entry name" value="HD_domain"/>
</dbReference>
<evidence type="ECO:0000313" key="2">
    <source>
        <dbReference type="EMBL" id="MBS2098174.1"/>
    </source>
</evidence>
<comment type="caution">
    <text evidence="2">The sequence shown here is derived from an EMBL/GenBank/DDBJ whole genome shotgun (WGS) entry which is preliminary data.</text>
</comment>
<dbReference type="CDD" id="cd00077">
    <property type="entry name" value="HDc"/>
    <property type="match status" value="1"/>
</dbReference>
<protein>
    <submittedName>
        <fullName evidence="2">HD domain-containing protein</fullName>
    </submittedName>
</protein>
<dbReference type="Gene3D" id="1.10.472.50">
    <property type="entry name" value="HD-domain/PDEase-like"/>
    <property type="match status" value="1"/>
</dbReference>
<gene>
    <name evidence="2" type="ORF">KEM10_07760</name>
</gene>